<dbReference type="Proteomes" id="UP001558613">
    <property type="component" value="Unassembled WGS sequence"/>
</dbReference>
<evidence type="ECO:0000313" key="2">
    <source>
        <dbReference type="Proteomes" id="UP001558613"/>
    </source>
</evidence>
<comment type="caution">
    <text evidence="1">The sequence shown here is derived from an EMBL/GenBank/DDBJ whole genome shotgun (WGS) entry which is preliminary data.</text>
</comment>
<protein>
    <submittedName>
        <fullName evidence="1">Uncharacterized protein</fullName>
    </submittedName>
</protein>
<evidence type="ECO:0000313" key="1">
    <source>
        <dbReference type="EMBL" id="KAL1267285.1"/>
    </source>
</evidence>
<proteinExistence type="predicted"/>
<gene>
    <name evidence="1" type="ORF">QQF64_032648</name>
</gene>
<organism evidence="1 2">
    <name type="scientific">Cirrhinus molitorella</name>
    <name type="common">mud carp</name>
    <dbReference type="NCBI Taxonomy" id="172907"/>
    <lineage>
        <taxon>Eukaryota</taxon>
        <taxon>Metazoa</taxon>
        <taxon>Chordata</taxon>
        <taxon>Craniata</taxon>
        <taxon>Vertebrata</taxon>
        <taxon>Euteleostomi</taxon>
        <taxon>Actinopterygii</taxon>
        <taxon>Neopterygii</taxon>
        <taxon>Teleostei</taxon>
        <taxon>Ostariophysi</taxon>
        <taxon>Cypriniformes</taxon>
        <taxon>Cyprinidae</taxon>
        <taxon>Labeoninae</taxon>
        <taxon>Labeonini</taxon>
        <taxon>Cirrhinus</taxon>
    </lineage>
</organism>
<reference evidence="1 2" key="1">
    <citation type="submission" date="2023-09" db="EMBL/GenBank/DDBJ databases">
        <authorList>
            <person name="Wang M."/>
        </authorList>
    </citation>
    <scope>NUCLEOTIDE SEQUENCE [LARGE SCALE GENOMIC DNA]</scope>
    <source>
        <strain evidence="1">GT-2023</strain>
        <tissue evidence="1">Liver</tissue>
    </source>
</reference>
<sequence length="74" mass="8066">MNDVLLFASDAVQRRENVGKFPKMAGRKRRLAVVCWAPVGPSLLALSSETMGRFGTMSACPRAAAYTRATDPHE</sequence>
<keyword evidence="2" id="KW-1185">Reference proteome</keyword>
<dbReference type="EMBL" id="JAYMGO010000009">
    <property type="protein sequence ID" value="KAL1267285.1"/>
    <property type="molecule type" value="Genomic_DNA"/>
</dbReference>
<name>A0ABR3MRM8_9TELE</name>
<accession>A0ABR3MRM8</accession>